<dbReference type="AlphaFoldDB" id="A0A9P8T3D3"/>
<evidence type="ECO:0000313" key="2">
    <source>
        <dbReference type="Proteomes" id="UP000769157"/>
    </source>
</evidence>
<gene>
    <name evidence="1" type="ORF">OGAPHI_004783</name>
</gene>
<proteinExistence type="predicted"/>
<reference evidence="1" key="2">
    <citation type="submission" date="2021-01" db="EMBL/GenBank/DDBJ databases">
        <authorList>
            <person name="Schikora-Tamarit M.A."/>
        </authorList>
    </citation>
    <scope>NUCLEOTIDE SEQUENCE</scope>
    <source>
        <strain evidence="1">CBS6075</strain>
    </source>
</reference>
<dbReference type="EMBL" id="JAEUBE010000352">
    <property type="protein sequence ID" value="KAH3664069.1"/>
    <property type="molecule type" value="Genomic_DNA"/>
</dbReference>
<sequence length="89" mass="9890">MLNSRSVSQLICKGRSIEELPSCIGTVILNTNSRAHLSRDLNSRMSRSIEPILDLASEKSSFWIESRRSKICVIAANCDGRELKSGCCF</sequence>
<dbReference type="GeneID" id="70236748"/>
<dbReference type="RefSeq" id="XP_046060349.1">
    <property type="nucleotide sequence ID" value="XM_046205898.1"/>
</dbReference>
<accession>A0A9P8T3D3</accession>
<reference evidence="1" key="1">
    <citation type="journal article" date="2021" name="Open Biol.">
        <title>Shared evolutionary footprints suggest mitochondrial oxidative damage underlies multiple complex I losses in fungi.</title>
        <authorList>
            <person name="Schikora-Tamarit M.A."/>
            <person name="Marcet-Houben M."/>
            <person name="Nosek J."/>
            <person name="Gabaldon T."/>
        </authorList>
    </citation>
    <scope>NUCLEOTIDE SEQUENCE</scope>
    <source>
        <strain evidence="1">CBS6075</strain>
    </source>
</reference>
<comment type="caution">
    <text evidence="1">The sequence shown here is derived from an EMBL/GenBank/DDBJ whole genome shotgun (WGS) entry which is preliminary data.</text>
</comment>
<protein>
    <submittedName>
        <fullName evidence="1">Uncharacterized protein</fullName>
    </submittedName>
</protein>
<name>A0A9P8T3D3_9ASCO</name>
<keyword evidence="2" id="KW-1185">Reference proteome</keyword>
<evidence type="ECO:0000313" key="1">
    <source>
        <dbReference type="EMBL" id="KAH3664069.1"/>
    </source>
</evidence>
<dbReference type="Proteomes" id="UP000769157">
    <property type="component" value="Unassembled WGS sequence"/>
</dbReference>
<organism evidence="1 2">
    <name type="scientific">Ogataea philodendri</name>
    <dbReference type="NCBI Taxonomy" id="1378263"/>
    <lineage>
        <taxon>Eukaryota</taxon>
        <taxon>Fungi</taxon>
        <taxon>Dikarya</taxon>
        <taxon>Ascomycota</taxon>
        <taxon>Saccharomycotina</taxon>
        <taxon>Pichiomycetes</taxon>
        <taxon>Pichiales</taxon>
        <taxon>Pichiaceae</taxon>
        <taxon>Ogataea</taxon>
    </lineage>
</organism>